<dbReference type="EMBL" id="MU266668">
    <property type="protein sequence ID" value="KAH7919360.1"/>
    <property type="molecule type" value="Genomic_DNA"/>
</dbReference>
<dbReference type="Proteomes" id="UP000790709">
    <property type="component" value="Unassembled WGS sequence"/>
</dbReference>
<evidence type="ECO:0000313" key="2">
    <source>
        <dbReference type="Proteomes" id="UP000790709"/>
    </source>
</evidence>
<proteinExistence type="predicted"/>
<evidence type="ECO:0000313" key="1">
    <source>
        <dbReference type="EMBL" id="KAH7919360.1"/>
    </source>
</evidence>
<reference evidence="1" key="1">
    <citation type="journal article" date="2021" name="New Phytol.">
        <title>Evolutionary innovations through gain and loss of genes in the ectomycorrhizal Boletales.</title>
        <authorList>
            <person name="Wu G."/>
            <person name="Miyauchi S."/>
            <person name="Morin E."/>
            <person name="Kuo A."/>
            <person name="Drula E."/>
            <person name="Varga T."/>
            <person name="Kohler A."/>
            <person name="Feng B."/>
            <person name="Cao Y."/>
            <person name="Lipzen A."/>
            <person name="Daum C."/>
            <person name="Hundley H."/>
            <person name="Pangilinan J."/>
            <person name="Johnson J."/>
            <person name="Barry K."/>
            <person name="LaButti K."/>
            <person name="Ng V."/>
            <person name="Ahrendt S."/>
            <person name="Min B."/>
            <person name="Choi I.G."/>
            <person name="Park H."/>
            <person name="Plett J.M."/>
            <person name="Magnuson J."/>
            <person name="Spatafora J.W."/>
            <person name="Nagy L.G."/>
            <person name="Henrissat B."/>
            <person name="Grigoriev I.V."/>
            <person name="Yang Z.L."/>
            <person name="Xu J."/>
            <person name="Martin F.M."/>
        </authorList>
    </citation>
    <scope>NUCLEOTIDE SEQUENCE</scope>
    <source>
        <strain evidence="1">KUC20120723A-06</strain>
    </source>
</reference>
<name>A0ACB8B111_9AGAM</name>
<organism evidence="1 2">
    <name type="scientific">Leucogyrophana mollusca</name>
    <dbReference type="NCBI Taxonomy" id="85980"/>
    <lineage>
        <taxon>Eukaryota</taxon>
        <taxon>Fungi</taxon>
        <taxon>Dikarya</taxon>
        <taxon>Basidiomycota</taxon>
        <taxon>Agaricomycotina</taxon>
        <taxon>Agaricomycetes</taxon>
        <taxon>Agaricomycetidae</taxon>
        <taxon>Boletales</taxon>
        <taxon>Boletales incertae sedis</taxon>
        <taxon>Leucogyrophana</taxon>
    </lineage>
</organism>
<protein>
    <submittedName>
        <fullName evidence="1">Uncharacterized protein</fullName>
    </submittedName>
</protein>
<comment type="caution">
    <text evidence="1">The sequence shown here is derived from an EMBL/GenBank/DDBJ whole genome shotgun (WGS) entry which is preliminary data.</text>
</comment>
<keyword evidence="2" id="KW-1185">Reference proteome</keyword>
<gene>
    <name evidence="1" type="ORF">BV22DRAFT_865072</name>
</gene>
<sequence>MLASTSRSALKRVSRRPAAWLSQNNPGHESPLTILVGCQNTQRRLASTVTVTSSRSEIRNKPWAFTPDNTFQGTTRKSAIARFQNDITRFAESNRLIDCLRVCARMKEENVTPDLLIYNSLLSCVAEHGLNMEAWGIYEDMISMGISPDHQTFHHLIHASRFLRSQAMWDILQMMHDANLTADERTFGFIIKRFTTAGHLEPALQYMNEMGARGLSPTLTTAQDVIILATEQGFPRLALDLAENFEATSVRRLSSETWMNCLLSSAEALYAEGVQRCWQKLVQELSFIPDEGICQQVLHTAGRHGLPELGTDVIRVLRQLGVSWQEHHFAPLIEAFCKADKLKEAIGTLDIMRSNGIFPVSETTDPIFRILKQDLDRVDSAWDVIRELRKEGKTIDPFAINAIIEAAISLGDLQRAVGAYKAFSEYGSIPNIDTYNLLLSGCIAARHRELGDRLLVELKDASIRPDARTYERIIFLCLTQETYEDAFFYLEEMKAQKFVPPMAVYDAIIRTCIVAGDTRYTLALDEMKQCGYPVRTELQRFIASGGRPGKQRREQKSETSAPSYQE</sequence>
<accession>A0ACB8B111</accession>